<evidence type="ECO:0000313" key="1">
    <source>
        <dbReference type="EMBL" id="CDR33879.1"/>
    </source>
</evidence>
<evidence type="ECO:0000313" key="2">
    <source>
        <dbReference type="Proteomes" id="UP000031552"/>
    </source>
</evidence>
<proteinExistence type="predicted"/>
<dbReference type="EMBL" id="CCEJ010000004">
    <property type="protein sequence ID" value="CDR33879.1"/>
    <property type="molecule type" value="Genomic_DNA"/>
</dbReference>
<dbReference type="AlphaFoldDB" id="A0A090DYV3"/>
<reference evidence="1" key="1">
    <citation type="submission" date="2013-12" db="EMBL/GenBank/DDBJ databases">
        <authorList>
            <person name="Linke B."/>
        </authorList>
    </citation>
    <scope>NUCLEOTIDE SEQUENCE [LARGE SCALE GENOMIC DNA]</scope>
    <source>
        <strain evidence="1">CRIB-18</strain>
    </source>
</reference>
<dbReference type="OrthoDB" id="21675at2"/>
<dbReference type="RefSeq" id="WP_053331806.1">
    <property type="nucleotide sequence ID" value="NZ_CCEJ010000004.1"/>
</dbReference>
<dbReference type="eggNOG" id="ENOG50335QC">
    <property type="taxonomic scope" value="Bacteria"/>
</dbReference>
<accession>A0A090DYV3</accession>
<reference evidence="1" key="2">
    <citation type="submission" date="2014-09" db="EMBL/GenBank/DDBJ databases">
        <title>Criblamydia sequanensis harbors a mega-plasmid encoding arsenite resistance.</title>
        <authorList>
            <person name="Bertelli C."/>
            <person name="Goesmann A."/>
            <person name="Greub G."/>
        </authorList>
    </citation>
    <scope>NUCLEOTIDE SEQUENCE [LARGE SCALE GENOMIC DNA]</scope>
    <source>
        <strain evidence="1">CRIB-18</strain>
    </source>
</reference>
<organism evidence="1 2">
    <name type="scientific">Candidatus Criblamydia sequanensis CRIB-18</name>
    <dbReference type="NCBI Taxonomy" id="1437425"/>
    <lineage>
        <taxon>Bacteria</taxon>
        <taxon>Pseudomonadati</taxon>
        <taxon>Chlamydiota</taxon>
        <taxon>Chlamydiia</taxon>
        <taxon>Parachlamydiales</taxon>
        <taxon>Candidatus Criblamydiaceae</taxon>
        <taxon>Candidatus Criblamydia</taxon>
    </lineage>
</organism>
<gene>
    <name evidence="1" type="ORF">CSEC_1053</name>
</gene>
<comment type="caution">
    <text evidence="1">The sequence shown here is derived from an EMBL/GenBank/DDBJ whole genome shotgun (WGS) entry which is preliminary data.</text>
</comment>
<dbReference type="Proteomes" id="UP000031552">
    <property type="component" value="Unassembled WGS sequence"/>
</dbReference>
<keyword evidence="2" id="KW-1185">Reference proteome</keyword>
<dbReference type="STRING" id="1437425.CSEC_1053"/>
<name>A0A090DYV3_9BACT</name>
<sequence length="145" mass="16532">MEEPKIGQIIDIAKLDVPFEGNKYLLLRRLEPKGFAWFLDNGGSEVPTGIVRDTIALAFQEGFSKFKMNSFRPVLSGFRYLLPERDEHGERATFSEMCRSYASSNGIYFDEALGHNCYVQNASLEALNLFRNFKKAGRLETPLKK</sequence>
<protein>
    <submittedName>
        <fullName evidence="1">Uncharacterized protein</fullName>
    </submittedName>
</protein>